<gene>
    <name evidence="7" type="ORF">CBY09_20560</name>
</gene>
<comment type="subcellular location">
    <subcellularLocation>
        <location evidence="1">Membrane</location>
        <topology evidence="1">Multi-pass membrane protein</topology>
    </subcellularLocation>
</comment>
<feature type="transmembrane region" description="Helical" evidence="5">
    <location>
        <begin position="35"/>
        <end position="63"/>
    </location>
</feature>
<evidence type="ECO:0000313" key="8">
    <source>
        <dbReference type="Proteomes" id="UP000215441"/>
    </source>
</evidence>
<feature type="domain" description="Yip1" evidence="6">
    <location>
        <begin position="9"/>
        <end position="178"/>
    </location>
</feature>
<evidence type="ECO:0000256" key="2">
    <source>
        <dbReference type="ARBA" id="ARBA00022692"/>
    </source>
</evidence>
<keyword evidence="3 5" id="KW-1133">Transmembrane helix</keyword>
<feature type="transmembrane region" description="Helical" evidence="5">
    <location>
        <begin position="75"/>
        <end position="99"/>
    </location>
</feature>
<reference evidence="7 8" key="1">
    <citation type="submission" date="2017-07" db="EMBL/GenBank/DDBJ databases">
        <title>Acidovorax KNDSW TSA 6 genome sequence and assembly.</title>
        <authorList>
            <person name="Mayilraj S."/>
        </authorList>
    </citation>
    <scope>NUCLEOTIDE SEQUENCE [LARGE SCALE GENOMIC DNA]</scope>
    <source>
        <strain evidence="7 8">KNDSW-TSA6</strain>
    </source>
</reference>
<dbReference type="AlphaFoldDB" id="A0A235EHG6"/>
<organism evidence="7 8">
    <name type="scientific">Acidovorax kalamii</name>
    <dbReference type="NCBI Taxonomy" id="2004485"/>
    <lineage>
        <taxon>Bacteria</taxon>
        <taxon>Pseudomonadati</taxon>
        <taxon>Pseudomonadota</taxon>
        <taxon>Betaproteobacteria</taxon>
        <taxon>Burkholderiales</taxon>
        <taxon>Comamonadaceae</taxon>
        <taxon>Acidovorax</taxon>
    </lineage>
</organism>
<evidence type="ECO:0000256" key="1">
    <source>
        <dbReference type="ARBA" id="ARBA00004141"/>
    </source>
</evidence>
<name>A0A235EHG6_9BURK</name>
<dbReference type="RefSeq" id="WP_094291422.1">
    <property type="nucleotide sequence ID" value="NZ_NOIG01000012.1"/>
</dbReference>
<evidence type="ECO:0000256" key="5">
    <source>
        <dbReference type="SAM" id="Phobius"/>
    </source>
</evidence>
<protein>
    <submittedName>
        <fullName evidence="7">YIP1 family protein</fullName>
    </submittedName>
</protein>
<comment type="caution">
    <text evidence="7">The sequence shown here is derived from an EMBL/GenBank/DDBJ whole genome shotgun (WGS) entry which is preliminary data.</text>
</comment>
<feature type="transmembrane region" description="Helical" evidence="5">
    <location>
        <begin position="164"/>
        <end position="186"/>
    </location>
</feature>
<keyword evidence="4 5" id="KW-0472">Membrane</keyword>
<accession>A0A235EHG6</accession>
<feature type="transmembrane region" description="Helical" evidence="5">
    <location>
        <begin position="111"/>
        <end position="144"/>
    </location>
</feature>
<keyword evidence="2 5" id="KW-0812">Transmembrane</keyword>
<sequence>MNLIERTKSILLQPKDTWATIDGESTDVATLFTRYAMVLAAIPAVCGFIGMSLIGFGGFGVTIRVPFVSGLMNMVISYVLSLVGIFVLGLIIDALAPTFGGQKNQIQAVKVAVYASTAALLGGIFSLLPALSMLGLLAALYSIYLLYTGLPVLMRSAPEKSVGYTVVVIVAAIVMGVVIGAVSALFMPRSGALFGGAGAPAITMNTPGGKVSIDTAGLEAAGKKMEEAARKMEEAQKSQDPAAIAAATGDAAKAAAGMLGGGQAIAAQALKAALPEKLAGLPRTGFDVQDGAAQGLPTSQASAQYGNDDKQLRLEIVDIGGLGQMAAMAMGMAQGEKEDQTSAEKTWQEGGRTLHTRYEKDGSHAEFKTILKNGLVVSIEGDKIGVKELQGLMSQLDLNGLEGLQRKGKS</sequence>
<evidence type="ECO:0000259" key="6">
    <source>
        <dbReference type="Pfam" id="PF04893"/>
    </source>
</evidence>
<proteinExistence type="predicted"/>
<dbReference type="EMBL" id="NOIG01000012">
    <property type="protein sequence ID" value="OYD48419.1"/>
    <property type="molecule type" value="Genomic_DNA"/>
</dbReference>
<keyword evidence="8" id="KW-1185">Reference proteome</keyword>
<evidence type="ECO:0000256" key="4">
    <source>
        <dbReference type="ARBA" id="ARBA00023136"/>
    </source>
</evidence>
<dbReference type="Pfam" id="PF04893">
    <property type="entry name" value="Yip1"/>
    <property type="match status" value="1"/>
</dbReference>
<evidence type="ECO:0000256" key="3">
    <source>
        <dbReference type="ARBA" id="ARBA00022989"/>
    </source>
</evidence>
<dbReference type="OrthoDB" id="9808452at2"/>
<dbReference type="InterPro" id="IPR006977">
    <property type="entry name" value="Yip1_dom"/>
</dbReference>
<evidence type="ECO:0000313" key="7">
    <source>
        <dbReference type="EMBL" id="OYD48419.1"/>
    </source>
</evidence>
<dbReference type="Proteomes" id="UP000215441">
    <property type="component" value="Unassembled WGS sequence"/>
</dbReference>
<dbReference type="GO" id="GO:0016020">
    <property type="term" value="C:membrane"/>
    <property type="evidence" value="ECO:0007669"/>
    <property type="project" value="UniProtKB-SubCell"/>
</dbReference>